<keyword evidence="1" id="KW-0472">Membrane</keyword>
<feature type="transmembrane region" description="Helical" evidence="1">
    <location>
        <begin position="111"/>
        <end position="132"/>
    </location>
</feature>
<organism evidence="2 3">
    <name type="scientific">Moniliophthora roreri</name>
    <name type="common">Frosty pod rot fungus</name>
    <name type="synonym">Monilia roreri</name>
    <dbReference type="NCBI Taxonomy" id="221103"/>
    <lineage>
        <taxon>Eukaryota</taxon>
        <taxon>Fungi</taxon>
        <taxon>Dikarya</taxon>
        <taxon>Basidiomycota</taxon>
        <taxon>Agaricomycotina</taxon>
        <taxon>Agaricomycetes</taxon>
        <taxon>Agaricomycetidae</taxon>
        <taxon>Agaricales</taxon>
        <taxon>Marasmiineae</taxon>
        <taxon>Marasmiaceae</taxon>
        <taxon>Moniliophthora</taxon>
    </lineage>
</organism>
<evidence type="ECO:0000256" key="1">
    <source>
        <dbReference type="SAM" id="Phobius"/>
    </source>
</evidence>
<reference evidence="2 3" key="1">
    <citation type="submission" date="2015-12" db="EMBL/GenBank/DDBJ databases">
        <title>Draft genome sequence of Moniliophthora roreri, the causal agent of frosty pod rot of cacao.</title>
        <authorList>
            <person name="Aime M.C."/>
            <person name="Diaz-Valderrama J.R."/>
            <person name="Kijpornyongpan T."/>
            <person name="Phillips-Mora W."/>
        </authorList>
    </citation>
    <scope>NUCLEOTIDE SEQUENCE [LARGE SCALE GENOMIC DNA]</scope>
    <source>
        <strain evidence="2 3">MCA 2952</strain>
    </source>
</reference>
<dbReference type="AlphaFoldDB" id="A0A0W0G9G9"/>
<feature type="transmembrane region" description="Helical" evidence="1">
    <location>
        <begin position="192"/>
        <end position="215"/>
    </location>
</feature>
<comment type="caution">
    <text evidence="2">The sequence shown here is derived from an EMBL/GenBank/DDBJ whole genome shotgun (WGS) entry which is preliminary data.</text>
</comment>
<feature type="transmembrane region" description="Helical" evidence="1">
    <location>
        <begin position="20"/>
        <end position="46"/>
    </location>
</feature>
<sequence>MSSSVTYSSIFSIQNAIIGPAITFGLTLFVAGFYALLYGLSTYFLIKRRGLELSKRIHLTWTTAVFFISNLGALTKASNYIVDATYYYEAMKTQDLGPFVAYSSSGKSQTAMLALTYVCYIIANCFADAILIHRCYILYGSRKAFLGVLVFLSLSTNAIGVIATAMRLKGRTSNLLDQSNWALFVNGTNLQVGYFCVNAGVNGCLTLILAGRIWWMGRQARESLGLAIDQRYRAVAAIILESGMMYPIILIIQAIITEKTDTIGVPVDFTPIAILMAGIAPTLINVRISIGRSVEATVYRDSTVRRNSELGDSGSLKLKHGDIESSQTIEEK</sequence>
<name>A0A0W0G9G9_MONRR</name>
<gene>
    <name evidence="2" type="ORF">WG66_2226</name>
</gene>
<protein>
    <submittedName>
        <fullName evidence="2">Uncharacterized protein</fullName>
    </submittedName>
</protein>
<feature type="transmembrane region" description="Helical" evidence="1">
    <location>
        <begin position="235"/>
        <end position="257"/>
    </location>
</feature>
<keyword evidence="1" id="KW-0812">Transmembrane</keyword>
<evidence type="ECO:0000313" key="3">
    <source>
        <dbReference type="Proteomes" id="UP000054988"/>
    </source>
</evidence>
<feature type="transmembrane region" description="Helical" evidence="1">
    <location>
        <begin position="269"/>
        <end position="290"/>
    </location>
</feature>
<keyword evidence="1" id="KW-1133">Transmembrane helix</keyword>
<accession>A0A0W0G9G9</accession>
<evidence type="ECO:0000313" key="2">
    <source>
        <dbReference type="EMBL" id="KTB45210.1"/>
    </source>
</evidence>
<dbReference type="EMBL" id="LATX01000742">
    <property type="protein sequence ID" value="KTB45210.1"/>
    <property type="molecule type" value="Genomic_DNA"/>
</dbReference>
<feature type="transmembrane region" description="Helical" evidence="1">
    <location>
        <begin position="58"/>
        <end position="82"/>
    </location>
</feature>
<dbReference type="Proteomes" id="UP000054988">
    <property type="component" value="Unassembled WGS sequence"/>
</dbReference>
<proteinExistence type="predicted"/>
<feature type="transmembrane region" description="Helical" evidence="1">
    <location>
        <begin position="144"/>
        <end position="166"/>
    </location>
</feature>